<comment type="caution">
    <text evidence="1">The sequence shown here is derived from an EMBL/GenBank/DDBJ whole genome shotgun (WGS) entry which is preliminary data.</text>
</comment>
<organism evidence="1 2">
    <name type="scientific">Paenibacillus glacialis</name>
    <dbReference type="NCBI Taxonomy" id="494026"/>
    <lineage>
        <taxon>Bacteria</taxon>
        <taxon>Bacillati</taxon>
        <taxon>Bacillota</taxon>
        <taxon>Bacilli</taxon>
        <taxon>Bacillales</taxon>
        <taxon>Paenibacillaceae</taxon>
        <taxon>Paenibacillus</taxon>
    </lineage>
</organism>
<dbReference type="AlphaFoldDB" id="A0A168KJQ2"/>
<name>A0A168KJQ2_9BACL</name>
<protein>
    <submittedName>
        <fullName evidence="1">Uncharacterized protein</fullName>
    </submittedName>
</protein>
<dbReference type="EMBL" id="LVJH01000024">
    <property type="protein sequence ID" value="OAB42114.1"/>
    <property type="molecule type" value="Genomic_DNA"/>
</dbReference>
<reference evidence="1 2" key="1">
    <citation type="submission" date="2016-03" db="EMBL/GenBank/DDBJ databases">
        <title>Draft genome sequence of Paenibacillus glacialis DSM 22343.</title>
        <authorList>
            <person name="Shin S.-K."/>
            <person name="Yi H."/>
        </authorList>
    </citation>
    <scope>NUCLEOTIDE SEQUENCE [LARGE SCALE GENOMIC DNA]</scope>
    <source>
        <strain evidence="1 2">DSM 22343</strain>
    </source>
</reference>
<accession>A0A168KJQ2</accession>
<evidence type="ECO:0000313" key="1">
    <source>
        <dbReference type="EMBL" id="OAB42114.1"/>
    </source>
</evidence>
<evidence type="ECO:0000313" key="2">
    <source>
        <dbReference type="Proteomes" id="UP000076967"/>
    </source>
</evidence>
<proteinExistence type="predicted"/>
<gene>
    <name evidence="1" type="ORF">PGLA_13680</name>
</gene>
<dbReference type="Proteomes" id="UP000076967">
    <property type="component" value="Unassembled WGS sequence"/>
</dbReference>
<sequence>MATEYSLKMEDETLTKEILINEMEILGYNCKEIITLQKGIQIADLFNEIGFYIFLMDTSDSLFGWESEFLENDFKNKQGLVFRLNNDYDTEKAVVNMFAIIFNLLNRTNTNVLLLLNDVEILYRENGDFYINNKFGYWDNESYHRFIEKLNYKTLKPVE</sequence>
<dbReference type="RefSeq" id="WP_068533601.1">
    <property type="nucleotide sequence ID" value="NZ_LVJH01000024.1"/>
</dbReference>
<dbReference type="NCBIfam" id="NF040657">
    <property type="entry name" value="immun_SitI3"/>
    <property type="match status" value="1"/>
</dbReference>
<dbReference type="InterPro" id="IPR049799">
    <property type="entry name" value="SitI3-like"/>
</dbReference>
<keyword evidence="2" id="KW-1185">Reference proteome</keyword>